<gene>
    <name evidence="1" type="ORF">PSAB_04705</name>
</gene>
<protein>
    <submittedName>
        <fullName evidence="1">AraC family transcriptional regulator</fullName>
    </submittedName>
</protein>
<evidence type="ECO:0000313" key="2">
    <source>
        <dbReference type="Proteomes" id="UP000019772"/>
    </source>
</evidence>
<accession>X4ZEK4</accession>
<organism evidence="1 2">
    <name type="scientific">Paenibacillus sabinae T27</name>
    <dbReference type="NCBI Taxonomy" id="1268072"/>
    <lineage>
        <taxon>Bacteria</taxon>
        <taxon>Bacillati</taxon>
        <taxon>Bacillota</taxon>
        <taxon>Bacilli</taxon>
        <taxon>Bacillales</taxon>
        <taxon>Paenibacillaceae</taxon>
        <taxon>Paenibacillus</taxon>
    </lineage>
</organism>
<reference evidence="1 2" key="1">
    <citation type="journal article" date="2014" name="PLoS Genet.">
        <title>Comparative Genomic Analysis of N2-Fixing and Non-N2-Fixing Paenibacillus spp.: Organization, Evolution and Expression of the Nitrogen Fixation Genes.</title>
        <authorList>
            <person name="Xie J.B."/>
            <person name="Du Z."/>
            <person name="Bai L."/>
            <person name="Tian C."/>
            <person name="Zhang Y."/>
            <person name="Xie J.Y."/>
            <person name="Wang T."/>
            <person name="Liu X."/>
            <person name="Chen X."/>
            <person name="Cheng Q."/>
            <person name="Chen S."/>
            <person name="Li J."/>
        </authorList>
    </citation>
    <scope>NUCLEOTIDE SEQUENCE [LARGE SCALE GENOMIC DNA]</scope>
    <source>
        <strain evidence="1 2">T27</strain>
    </source>
</reference>
<keyword evidence="2" id="KW-1185">Reference proteome</keyword>
<dbReference type="OrthoDB" id="9803764at2"/>
<dbReference type="EMBL" id="CP004078">
    <property type="protein sequence ID" value="AHV95877.1"/>
    <property type="molecule type" value="Genomic_DNA"/>
</dbReference>
<dbReference type="Proteomes" id="UP000019772">
    <property type="component" value="Chromosome"/>
</dbReference>
<dbReference type="KEGG" id="psab:PSAB_04705"/>
<proteinExistence type="predicted"/>
<dbReference type="HOGENOM" id="CLU_2808427_0_0_9"/>
<evidence type="ECO:0000313" key="1">
    <source>
        <dbReference type="EMBL" id="AHV95877.1"/>
    </source>
</evidence>
<dbReference type="RefSeq" id="WP_025333446.1">
    <property type="nucleotide sequence ID" value="NZ_CP004078.1"/>
</dbReference>
<dbReference type="AlphaFoldDB" id="X4ZEK4"/>
<name>X4ZEK4_9BACL</name>
<sequence>MSIRMDCMISLYPIRIIDPKMESSKLRLKSIRVGQVGHLPGRTLFRMGVTFAHWAFVYIASGSGTNL</sequence>